<keyword evidence="1" id="KW-1133">Transmembrane helix</keyword>
<keyword evidence="1" id="KW-0812">Transmembrane</keyword>
<gene>
    <name evidence="2" type="ORF">EVA_21006</name>
</gene>
<evidence type="ECO:0000256" key="1">
    <source>
        <dbReference type="SAM" id="Phobius"/>
    </source>
</evidence>
<dbReference type="EMBL" id="AMCI01008553">
    <property type="protein sequence ID" value="EJW90887.1"/>
    <property type="molecule type" value="Genomic_DNA"/>
</dbReference>
<organism evidence="2">
    <name type="scientific">gut metagenome</name>
    <dbReference type="NCBI Taxonomy" id="749906"/>
    <lineage>
        <taxon>unclassified sequences</taxon>
        <taxon>metagenomes</taxon>
        <taxon>organismal metagenomes</taxon>
    </lineage>
</organism>
<name>J9FMQ1_9ZZZZ</name>
<comment type="caution">
    <text evidence="2">The sequence shown here is derived from an EMBL/GenBank/DDBJ whole genome shotgun (WGS) entry which is preliminary data.</text>
</comment>
<proteinExistence type="predicted"/>
<feature type="non-terminal residue" evidence="2">
    <location>
        <position position="1"/>
    </location>
</feature>
<evidence type="ECO:0000313" key="2">
    <source>
        <dbReference type="EMBL" id="EJW90887.1"/>
    </source>
</evidence>
<sequence length="42" mass="4718">DYTSYFAYFSSIASFANFASLTSSTIPYAWYWVSSNTGVSEK</sequence>
<feature type="transmembrane region" description="Helical" evidence="1">
    <location>
        <begin position="6"/>
        <end position="33"/>
    </location>
</feature>
<dbReference type="AlphaFoldDB" id="J9FMQ1"/>
<keyword evidence="1" id="KW-0472">Membrane</keyword>
<reference evidence="2" key="1">
    <citation type="journal article" date="2012" name="PLoS ONE">
        <title>Gene sets for utilization of primary and secondary nutrition supplies in the distal gut of endangered iberian lynx.</title>
        <authorList>
            <person name="Alcaide M."/>
            <person name="Messina E."/>
            <person name="Richter M."/>
            <person name="Bargiela R."/>
            <person name="Peplies J."/>
            <person name="Huws S.A."/>
            <person name="Newbold C.J."/>
            <person name="Golyshin P.N."/>
            <person name="Simon M.A."/>
            <person name="Lopez G."/>
            <person name="Yakimov M.M."/>
            <person name="Ferrer M."/>
        </authorList>
    </citation>
    <scope>NUCLEOTIDE SEQUENCE</scope>
</reference>
<accession>J9FMQ1</accession>
<protein>
    <submittedName>
        <fullName evidence="2">Uncharacterized protein</fullName>
    </submittedName>
</protein>